<dbReference type="STRING" id="883077.HMPREF9241_00235"/>
<keyword evidence="1" id="KW-0472">Membrane</keyword>
<protein>
    <recommendedName>
        <fullName evidence="4">Pilus assembly protein TadE</fullName>
    </recommendedName>
</protein>
<dbReference type="PATRIC" id="fig|883077.3.peg.227"/>
<evidence type="ECO:0000256" key="1">
    <source>
        <dbReference type="SAM" id="Phobius"/>
    </source>
</evidence>
<accession>K0YUV2</accession>
<organism evidence="2 3">
    <name type="scientific">Schaalia turicensis ACS-279-V-Col4</name>
    <dbReference type="NCBI Taxonomy" id="883077"/>
    <lineage>
        <taxon>Bacteria</taxon>
        <taxon>Bacillati</taxon>
        <taxon>Actinomycetota</taxon>
        <taxon>Actinomycetes</taxon>
        <taxon>Actinomycetales</taxon>
        <taxon>Actinomycetaceae</taxon>
        <taxon>Schaalia</taxon>
    </lineage>
</organism>
<dbReference type="AlphaFoldDB" id="K0YUV2"/>
<dbReference type="HOGENOM" id="CLU_149129_0_0_11"/>
<keyword evidence="1" id="KW-1133">Transmembrane helix</keyword>
<sequence>MRFAWCVRGDAHFRHFRARVADGAKQTQRSRDETGSVTVELAIGFVAIALMLALVLGVASTVLARQSLCHSASEAARAAMMGVVNPTQVGATALGSLAQKGASVSVVENGEWVEARATYSRHAISGLTIGDNTCMIRAKKDSLVP</sequence>
<feature type="transmembrane region" description="Helical" evidence="1">
    <location>
        <begin position="41"/>
        <end position="64"/>
    </location>
</feature>
<reference evidence="2 3" key="1">
    <citation type="submission" date="2012-07" db="EMBL/GenBank/DDBJ databases">
        <title>The Genome Sequence of Actinomyces turicensis ACS-279-V-COL4.</title>
        <authorList>
            <consortium name="The Broad Institute Genome Sequencing Platform"/>
            <person name="Earl A."/>
            <person name="Ward D."/>
            <person name="Feldgarden M."/>
            <person name="Gevers D."/>
            <person name="Saerens B."/>
            <person name="Vaneechoutte M."/>
            <person name="Walker B."/>
            <person name="Young S.K."/>
            <person name="Zeng Q."/>
            <person name="Gargeya S."/>
            <person name="Fitzgerald M."/>
            <person name="Haas B."/>
            <person name="Abouelleil A."/>
            <person name="Alvarado L."/>
            <person name="Arachchi H.M."/>
            <person name="Berlin A."/>
            <person name="Chapman S.B."/>
            <person name="Goldberg J."/>
            <person name="Griggs A."/>
            <person name="Gujja S."/>
            <person name="Hansen M."/>
            <person name="Howarth C."/>
            <person name="Imamovic A."/>
            <person name="Larimer J."/>
            <person name="McCowen C."/>
            <person name="Montmayeur A."/>
            <person name="Murphy C."/>
            <person name="Neiman D."/>
            <person name="Pearson M."/>
            <person name="Priest M."/>
            <person name="Roberts A."/>
            <person name="Saif S."/>
            <person name="Shea T."/>
            <person name="Sisk P."/>
            <person name="Sykes S."/>
            <person name="Wortman J."/>
            <person name="Nusbaum C."/>
            <person name="Birren B."/>
        </authorList>
    </citation>
    <scope>NUCLEOTIDE SEQUENCE [LARGE SCALE GENOMIC DNA]</scope>
    <source>
        <strain evidence="2 3">ACS-279-V-Col4</strain>
    </source>
</reference>
<gene>
    <name evidence="2" type="ORF">HMPREF9241_00235</name>
</gene>
<dbReference type="EMBL" id="AGWQ01000003">
    <property type="protein sequence ID" value="EJZ87607.1"/>
    <property type="molecule type" value="Genomic_DNA"/>
</dbReference>
<name>K0YUV2_9ACTO</name>
<evidence type="ECO:0000313" key="3">
    <source>
        <dbReference type="Proteomes" id="UP000003994"/>
    </source>
</evidence>
<comment type="caution">
    <text evidence="2">The sequence shown here is derived from an EMBL/GenBank/DDBJ whole genome shotgun (WGS) entry which is preliminary data.</text>
</comment>
<evidence type="ECO:0008006" key="4">
    <source>
        <dbReference type="Google" id="ProtNLM"/>
    </source>
</evidence>
<keyword evidence="1" id="KW-0812">Transmembrane</keyword>
<dbReference type="Proteomes" id="UP000003994">
    <property type="component" value="Unassembled WGS sequence"/>
</dbReference>
<keyword evidence="3" id="KW-1185">Reference proteome</keyword>
<evidence type="ECO:0000313" key="2">
    <source>
        <dbReference type="EMBL" id="EJZ87607.1"/>
    </source>
</evidence>
<proteinExistence type="predicted"/>